<keyword evidence="5" id="KW-1185">Reference proteome</keyword>
<gene>
    <name evidence="4" type="ORF">EK386_05835</name>
</gene>
<evidence type="ECO:0000256" key="1">
    <source>
        <dbReference type="ARBA" id="ARBA00023224"/>
    </source>
</evidence>
<dbReference type="GO" id="GO:0020037">
    <property type="term" value="F:heme binding"/>
    <property type="evidence" value="ECO:0007669"/>
    <property type="project" value="InterPro"/>
</dbReference>
<evidence type="ECO:0000259" key="3">
    <source>
        <dbReference type="PROSITE" id="PS50111"/>
    </source>
</evidence>
<proteinExistence type="predicted"/>
<dbReference type="GO" id="GO:0007165">
    <property type="term" value="P:signal transduction"/>
    <property type="evidence" value="ECO:0007669"/>
    <property type="project" value="UniProtKB-KW"/>
</dbReference>
<comment type="caution">
    <text evidence="4">The sequence shown here is derived from an EMBL/GenBank/DDBJ whole genome shotgun (WGS) entry which is preliminary data.</text>
</comment>
<dbReference type="SUPFAM" id="SSF46458">
    <property type="entry name" value="Globin-like"/>
    <property type="match status" value="1"/>
</dbReference>
<dbReference type="PANTHER" id="PTHR32089">
    <property type="entry name" value="METHYL-ACCEPTING CHEMOTAXIS PROTEIN MCPB"/>
    <property type="match status" value="1"/>
</dbReference>
<sequence>MFFKKTSKPIEKVLTKQANIIMDISKDSEIEKQIKMIGLTKEDLRIIQNLKPYIIKQMEQIVKRFYENLANEPSLLKVINDNSSLSRLAQTLTQHISELFDGVIDQAFFEKRIRIASIHVRIGLKTKWYMCAFQDLLLSLMNIIEENIKDKEEQYLAIRAVTKIVNLEQQLVLEAYDDESERIRKQGEEEKIAIRQNVAAASEKLAAISVQTNASFQQLQAQSHGVMLLANNGAELSILAEQYAENGKRQLINQNTNMENIHQSVCTIAKEIQVLLTISKQMQDIVSIVTTIADQTNLLALNANIEAARAGDVGKGFAVVAGEVRKLSEETKKSVTNVSTLILSLNSQADKLTHSLETITTAVAKGNEQLIETDNDFKHILQTVGETKLQNNKIENELNYFVTVINQLSESFDEVALSADNLRHSDFFNC</sequence>
<dbReference type="Gene3D" id="1.10.287.950">
    <property type="entry name" value="Methyl-accepting chemotaxis protein"/>
    <property type="match status" value="1"/>
</dbReference>
<evidence type="ECO:0000313" key="5">
    <source>
        <dbReference type="Proteomes" id="UP000287910"/>
    </source>
</evidence>
<dbReference type="PANTHER" id="PTHR32089:SF118">
    <property type="entry name" value="HEME-BASED AEROTACTIC TRANSDUCER HEMAT"/>
    <property type="match status" value="1"/>
</dbReference>
<dbReference type="Proteomes" id="UP000287910">
    <property type="component" value="Unassembled WGS sequence"/>
</dbReference>
<dbReference type="Pfam" id="PF11563">
    <property type="entry name" value="Protoglobin"/>
    <property type="match status" value="1"/>
</dbReference>
<dbReference type="RefSeq" id="WP_126658103.1">
    <property type="nucleotide sequence ID" value="NZ_RYYR01000006.1"/>
</dbReference>
<dbReference type="CDD" id="cd01068">
    <property type="entry name" value="globin_sensor"/>
    <property type="match status" value="1"/>
</dbReference>
<dbReference type="Gene3D" id="1.10.490.10">
    <property type="entry name" value="Globins"/>
    <property type="match status" value="1"/>
</dbReference>
<evidence type="ECO:0000313" key="4">
    <source>
        <dbReference type="EMBL" id="RUL54684.1"/>
    </source>
</evidence>
<protein>
    <submittedName>
        <fullName evidence="4">Globin-coupled sensor protein</fullName>
    </submittedName>
</protein>
<dbReference type="InterPro" id="IPR044398">
    <property type="entry name" value="Globin-sensor_dom"/>
</dbReference>
<dbReference type="SMART" id="SM00283">
    <property type="entry name" value="MA"/>
    <property type="match status" value="1"/>
</dbReference>
<dbReference type="AlphaFoldDB" id="A0A3S0RKD6"/>
<reference evidence="4 5" key="1">
    <citation type="submission" date="2018-12" db="EMBL/GenBank/DDBJ databases">
        <title>Lysinibacillus antri sp. nov., isolated from a cave soil.</title>
        <authorList>
            <person name="Narsing Rao M.P."/>
            <person name="Zhang H."/>
            <person name="Dong Z.-Y."/>
            <person name="Niu X.-K."/>
            <person name="Zhang K."/>
            <person name="Fang B.-Z."/>
            <person name="Kang Y.-Q."/>
            <person name="Xiao M."/>
            <person name="Li W.-J."/>
        </authorList>
    </citation>
    <scope>NUCLEOTIDE SEQUENCE [LARGE SCALE GENOMIC DNA]</scope>
    <source>
        <strain evidence="4 5">SYSU K30002</strain>
    </source>
</reference>
<dbReference type="InterPro" id="IPR004089">
    <property type="entry name" value="MCPsignal_dom"/>
</dbReference>
<organism evidence="4 5">
    <name type="scientific">Lysinibacillus antri</name>
    <dbReference type="NCBI Taxonomy" id="2498145"/>
    <lineage>
        <taxon>Bacteria</taxon>
        <taxon>Bacillati</taxon>
        <taxon>Bacillota</taxon>
        <taxon>Bacilli</taxon>
        <taxon>Bacillales</taxon>
        <taxon>Bacillaceae</taxon>
        <taxon>Lysinibacillus</taxon>
    </lineage>
</organism>
<dbReference type="SUPFAM" id="SSF58104">
    <property type="entry name" value="Methyl-accepting chemotaxis protein (MCP) signaling domain"/>
    <property type="match status" value="1"/>
</dbReference>
<dbReference type="InterPro" id="IPR039379">
    <property type="entry name" value="Protoglobin_sensor_dom"/>
</dbReference>
<dbReference type="GO" id="GO:0016020">
    <property type="term" value="C:membrane"/>
    <property type="evidence" value="ECO:0007669"/>
    <property type="project" value="InterPro"/>
</dbReference>
<accession>A0A3S0RKD6</accession>
<dbReference type="EMBL" id="RYYR01000006">
    <property type="protein sequence ID" value="RUL54684.1"/>
    <property type="molecule type" value="Genomic_DNA"/>
</dbReference>
<dbReference type="GO" id="GO:0019825">
    <property type="term" value="F:oxygen binding"/>
    <property type="evidence" value="ECO:0007669"/>
    <property type="project" value="InterPro"/>
</dbReference>
<dbReference type="PROSITE" id="PS50111">
    <property type="entry name" value="CHEMOTAXIS_TRANSDUC_2"/>
    <property type="match status" value="1"/>
</dbReference>
<keyword evidence="1 2" id="KW-0807">Transducer</keyword>
<dbReference type="InterPro" id="IPR009050">
    <property type="entry name" value="Globin-like_sf"/>
</dbReference>
<evidence type="ECO:0000256" key="2">
    <source>
        <dbReference type="PROSITE-ProRule" id="PRU00284"/>
    </source>
</evidence>
<name>A0A3S0RKD6_9BACI</name>
<dbReference type="InterPro" id="IPR012292">
    <property type="entry name" value="Globin/Proto"/>
</dbReference>
<dbReference type="Pfam" id="PF00015">
    <property type="entry name" value="MCPsignal"/>
    <property type="match status" value="1"/>
</dbReference>
<feature type="domain" description="Methyl-accepting transducer" evidence="3">
    <location>
        <begin position="196"/>
        <end position="423"/>
    </location>
</feature>